<gene>
    <name evidence="2" type="ordered locus">RHA1_ro09053</name>
</gene>
<evidence type="ECO:0000313" key="3">
    <source>
        <dbReference type="Proteomes" id="UP000008710"/>
    </source>
</evidence>
<name>Q0RX89_RHOJR</name>
<reference evidence="3" key="1">
    <citation type="journal article" date="2006" name="Proc. Natl. Acad. Sci. U.S.A.">
        <title>The complete genome of Rhodococcus sp. RHA1 provides insights into a catabolic powerhouse.</title>
        <authorList>
            <person name="McLeod M.P."/>
            <person name="Warren R.L."/>
            <person name="Hsiao W.W.L."/>
            <person name="Araki N."/>
            <person name="Myhre M."/>
            <person name="Fernandes C."/>
            <person name="Miyazawa D."/>
            <person name="Wong W."/>
            <person name="Lillquist A.L."/>
            <person name="Wang D."/>
            <person name="Dosanjh M."/>
            <person name="Hara H."/>
            <person name="Petrescu A."/>
            <person name="Morin R.D."/>
            <person name="Yang G."/>
            <person name="Stott J.M."/>
            <person name="Schein J.E."/>
            <person name="Shin H."/>
            <person name="Smailus D."/>
            <person name="Siddiqui A.S."/>
            <person name="Marra M.A."/>
            <person name="Jones S.J.M."/>
            <person name="Holt R."/>
            <person name="Brinkman F.S.L."/>
            <person name="Miyauchi K."/>
            <person name="Fukuda M."/>
            <person name="Davies J.E."/>
            <person name="Mohn W.W."/>
            <person name="Eltis L.D."/>
        </authorList>
    </citation>
    <scope>NUCLEOTIDE SEQUENCE [LARGE SCALE GENOMIC DNA]</scope>
    <source>
        <strain evidence="3">RHA1</strain>
    </source>
</reference>
<geneLocation type="plasmid" evidence="2 3">
    <name>pRHL1</name>
</geneLocation>
<accession>Q0RX89</accession>
<keyword evidence="2" id="KW-0614">Plasmid</keyword>
<proteinExistence type="predicted"/>
<protein>
    <submittedName>
        <fullName evidence="2">Uncharacterized protein</fullName>
    </submittedName>
</protein>
<feature type="region of interest" description="Disordered" evidence="1">
    <location>
        <begin position="16"/>
        <end position="86"/>
    </location>
</feature>
<feature type="compositionally biased region" description="Basic and acidic residues" evidence="1">
    <location>
        <begin position="72"/>
        <end position="86"/>
    </location>
</feature>
<feature type="compositionally biased region" description="Basic and acidic residues" evidence="1">
    <location>
        <begin position="44"/>
        <end position="58"/>
    </location>
</feature>
<dbReference type="HOGENOM" id="CLU_2495825_0_0_11"/>
<organism evidence="2 3">
    <name type="scientific">Rhodococcus jostii (strain RHA1)</name>
    <dbReference type="NCBI Taxonomy" id="101510"/>
    <lineage>
        <taxon>Bacteria</taxon>
        <taxon>Bacillati</taxon>
        <taxon>Actinomycetota</taxon>
        <taxon>Actinomycetes</taxon>
        <taxon>Mycobacteriales</taxon>
        <taxon>Nocardiaceae</taxon>
        <taxon>Rhodococcus</taxon>
    </lineage>
</organism>
<dbReference type="Proteomes" id="UP000008710">
    <property type="component" value="Plasmid pRHL1"/>
</dbReference>
<dbReference type="EMBL" id="CP000432">
    <property type="protein sequence ID" value="ABH00097.1"/>
    <property type="molecule type" value="Genomic_DNA"/>
</dbReference>
<dbReference type="AlphaFoldDB" id="Q0RX89"/>
<dbReference type="KEGG" id="rha:RHA1_ro09053"/>
<evidence type="ECO:0000313" key="2">
    <source>
        <dbReference type="EMBL" id="ABH00097.1"/>
    </source>
</evidence>
<feature type="compositionally biased region" description="Low complexity" evidence="1">
    <location>
        <begin position="34"/>
        <end position="43"/>
    </location>
</feature>
<sequence>MAFRTYSRTCGFAVPTVGDLIPPGSAPGRERRTPLAPTPLAAAPRDRAVIEERDDQAGHRRRRGSRGGRPPASDRDGYRGRTVVER</sequence>
<evidence type="ECO:0000256" key="1">
    <source>
        <dbReference type="SAM" id="MobiDB-lite"/>
    </source>
</evidence>